<evidence type="ECO:0000313" key="2">
    <source>
        <dbReference type="EMBL" id="GJS63350.1"/>
    </source>
</evidence>
<name>A0ABQ4XEA6_9ASTR</name>
<organism evidence="2 3">
    <name type="scientific">Tanacetum coccineum</name>
    <dbReference type="NCBI Taxonomy" id="301880"/>
    <lineage>
        <taxon>Eukaryota</taxon>
        <taxon>Viridiplantae</taxon>
        <taxon>Streptophyta</taxon>
        <taxon>Embryophyta</taxon>
        <taxon>Tracheophyta</taxon>
        <taxon>Spermatophyta</taxon>
        <taxon>Magnoliopsida</taxon>
        <taxon>eudicotyledons</taxon>
        <taxon>Gunneridae</taxon>
        <taxon>Pentapetalae</taxon>
        <taxon>asterids</taxon>
        <taxon>campanulids</taxon>
        <taxon>Asterales</taxon>
        <taxon>Asteraceae</taxon>
        <taxon>Asteroideae</taxon>
        <taxon>Anthemideae</taxon>
        <taxon>Anthemidinae</taxon>
        <taxon>Tanacetum</taxon>
    </lineage>
</organism>
<accession>A0ABQ4XEA6</accession>
<feature type="domain" description="Retrovirus-related Pol polyprotein from transposon TNT 1-94-like beta-barrel" evidence="1">
    <location>
        <begin position="113"/>
        <end position="154"/>
    </location>
</feature>
<dbReference type="EMBL" id="BQNB010009424">
    <property type="protein sequence ID" value="GJS63350.1"/>
    <property type="molecule type" value="Genomic_DNA"/>
</dbReference>
<reference evidence="2" key="2">
    <citation type="submission" date="2022-01" db="EMBL/GenBank/DDBJ databases">
        <authorList>
            <person name="Yamashiro T."/>
            <person name="Shiraishi A."/>
            <person name="Satake H."/>
            <person name="Nakayama K."/>
        </authorList>
    </citation>
    <scope>NUCLEOTIDE SEQUENCE</scope>
</reference>
<protein>
    <recommendedName>
        <fullName evidence="1">Retrovirus-related Pol polyprotein from transposon TNT 1-94-like beta-barrel domain-containing protein</fullName>
    </recommendedName>
</protein>
<reference evidence="2" key="1">
    <citation type="journal article" date="2022" name="Int. J. Mol. Sci.">
        <title>Draft Genome of Tanacetum Coccineum: Genomic Comparison of Closely Related Tanacetum-Family Plants.</title>
        <authorList>
            <person name="Yamashiro T."/>
            <person name="Shiraishi A."/>
            <person name="Nakayama K."/>
            <person name="Satake H."/>
        </authorList>
    </citation>
    <scope>NUCLEOTIDE SEQUENCE</scope>
</reference>
<evidence type="ECO:0000313" key="3">
    <source>
        <dbReference type="Proteomes" id="UP001151760"/>
    </source>
</evidence>
<sequence length="425" mass="48049">MPKQSRMLAIFGNLDNEIKSLEKIVEEKLKVTSGIPFAYKTDRVEKSYYVSRPTHKSTNSKKSVLLNTKDRCTSKKSQKEESHIRKFSYMECLHPTLNVFKGQKQDVIQLVRWIIDSGCLKHMTGNLKLLKKFIEKFMGTIRLGNDHFAAITGYEDYVQGNLTICHNLEGNDLLTGSCASNLYTISISEMDASSPVCLMSKASSTNHELFGPLYHEYYEGKNQEVSNDFDAPDISNNEDTPSSSTIIVDENEALQIVSTLEEPKFPIINDISDELVQEDNTDLDGNTIINPFCSPILDEAESFSTNQDLSNIRLNTHAEMYMYALFVSTTEPKNIKEAMLDHNSSITLWNLYKSVTIYSRNLEKHGRDGCDSISTPMATTRLDADLQGTLTDQTKYRSMIMGLMYLTASRPDIEFATFVCAHYQA</sequence>
<gene>
    <name evidence="2" type="ORF">Tco_0677914</name>
</gene>
<comment type="caution">
    <text evidence="2">The sequence shown here is derived from an EMBL/GenBank/DDBJ whole genome shotgun (WGS) entry which is preliminary data.</text>
</comment>
<keyword evidence="3" id="KW-1185">Reference proteome</keyword>
<dbReference type="InterPro" id="IPR054722">
    <property type="entry name" value="PolX-like_BBD"/>
</dbReference>
<dbReference type="Proteomes" id="UP001151760">
    <property type="component" value="Unassembled WGS sequence"/>
</dbReference>
<proteinExistence type="predicted"/>
<evidence type="ECO:0000259" key="1">
    <source>
        <dbReference type="Pfam" id="PF22936"/>
    </source>
</evidence>
<dbReference type="Pfam" id="PF22936">
    <property type="entry name" value="Pol_BBD"/>
    <property type="match status" value="1"/>
</dbReference>